<gene>
    <name evidence="2" type="ORF">CEXT_193791</name>
</gene>
<feature type="signal peptide" evidence="1">
    <location>
        <begin position="1"/>
        <end position="28"/>
    </location>
</feature>
<dbReference type="EMBL" id="BPLR01015268">
    <property type="protein sequence ID" value="GIY74872.1"/>
    <property type="molecule type" value="Genomic_DNA"/>
</dbReference>
<sequence>MNRFVGGIFLPLLSRMQTGLLLTPVAQPCHPTRSLSTLTPGRGWTEGEVSVVIQERNVCQVGLFTKAIVFRDGY</sequence>
<evidence type="ECO:0000313" key="3">
    <source>
        <dbReference type="Proteomes" id="UP001054945"/>
    </source>
</evidence>
<accession>A0AAV4VWQ1</accession>
<feature type="chain" id="PRO_5043383088" description="Secreted protein" evidence="1">
    <location>
        <begin position="29"/>
        <end position="74"/>
    </location>
</feature>
<evidence type="ECO:0000256" key="1">
    <source>
        <dbReference type="SAM" id="SignalP"/>
    </source>
</evidence>
<reference evidence="2 3" key="1">
    <citation type="submission" date="2021-06" db="EMBL/GenBank/DDBJ databases">
        <title>Caerostris extrusa draft genome.</title>
        <authorList>
            <person name="Kono N."/>
            <person name="Arakawa K."/>
        </authorList>
    </citation>
    <scope>NUCLEOTIDE SEQUENCE [LARGE SCALE GENOMIC DNA]</scope>
</reference>
<name>A0AAV4VWQ1_CAEEX</name>
<comment type="caution">
    <text evidence="2">The sequence shown here is derived from an EMBL/GenBank/DDBJ whole genome shotgun (WGS) entry which is preliminary data.</text>
</comment>
<dbReference type="AlphaFoldDB" id="A0AAV4VWQ1"/>
<evidence type="ECO:0008006" key="4">
    <source>
        <dbReference type="Google" id="ProtNLM"/>
    </source>
</evidence>
<organism evidence="2 3">
    <name type="scientific">Caerostris extrusa</name>
    <name type="common">Bark spider</name>
    <name type="synonym">Caerostris bankana</name>
    <dbReference type="NCBI Taxonomy" id="172846"/>
    <lineage>
        <taxon>Eukaryota</taxon>
        <taxon>Metazoa</taxon>
        <taxon>Ecdysozoa</taxon>
        <taxon>Arthropoda</taxon>
        <taxon>Chelicerata</taxon>
        <taxon>Arachnida</taxon>
        <taxon>Araneae</taxon>
        <taxon>Araneomorphae</taxon>
        <taxon>Entelegynae</taxon>
        <taxon>Araneoidea</taxon>
        <taxon>Araneidae</taxon>
        <taxon>Caerostris</taxon>
    </lineage>
</organism>
<proteinExistence type="predicted"/>
<protein>
    <recommendedName>
        <fullName evidence="4">Secreted protein</fullName>
    </recommendedName>
</protein>
<keyword evidence="3" id="KW-1185">Reference proteome</keyword>
<dbReference type="Proteomes" id="UP001054945">
    <property type="component" value="Unassembled WGS sequence"/>
</dbReference>
<keyword evidence="1" id="KW-0732">Signal</keyword>
<evidence type="ECO:0000313" key="2">
    <source>
        <dbReference type="EMBL" id="GIY74872.1"/>
    </source>
</evidence>